<dbReference type="PANTHER" id="PTHR36504:SF1">
    <property type="entry name" value="LIPOPOLYSACCHARIDE EXPORT SYSTEM PROTEIN LPTA"/>
    <property type="match status" value="1"/>
</dbReference>
<dbReference type="HAMAP" id="MF_01914">
    <property type="entry name" value="LPS_assembly_LptA"/>
    <property type="match status" value="1"/>
</dbReference>
<comment type="subcellular location">
    <subcellularLocation>
        <location evidence="4">Periplasm</location>
    </subcellularLocation>
</comment>
<evidence type="ECO:0000313" key="6">
    <source>
        <dbReference type="EMBL" id="TSH90134.1"/>
    </source>
</evidence>
<reference evidence="6 7" key="1">
    <citation type="submission" date="2019-07" db="EMBL/GenBank/DDBJ databases">
        <title>Qingshengfaniella alkalisoli gen. nov., sp. nov., isolated from saline soil.</title>
        <authorList>
            <person name="Xu L."/>
            <person name="Huang X.-X."/>
            <person name="Sun J.-Q."/>
        </authorList>
    </citation>
    <scope>NUCLEOTIDE SEQUENCE [LARGE SCALE GENOMIC DNA]</scope>
    <source>
        <strain evidence="6 7">DSM 27279</strain>
    </source>
</reference>
<evidence type="ECO:0000256" key="2">
    <source>
        <dbReference type="ARBA" id="ARBA00022729"/>
    </source>
</evidence>
<dbReference type="InterPro" id="IPR005653">
    <property type="entry name" value="OstA-like_N"/>
</dbReference>
<evidence type="ECO:0000256" key="1">
    <source>
        <dbReference type="ARBA" id="ARBA00022448"/>
    </source>
</evidence>
<dbReference type="Pfam" id="PF03968">
    <property type="entry name" value="LptD_N"/>
    <property type="match status" value="1"/>
</dbReference>
<comment type="subunit">
    <text evidence="4">Component of the lipopolysaccharide transport and assembly complex.</text>
</comment>
<proteinExistence type="inferred from homology"/>
<dbReference type="OrthoDB" id="5294855at2"/>
<comment type="caution">
    <text evidence="6">The sequence shown here is derived from an EMBL/GenBank/DDBJ whole genome shotgun (WGS) entry which is preliminary data.</text>
</comment>
<evidence type="ECO:0000256" key="4">
    <source>
        <dbReference type="HAMAP-Rule" id="MF_01914"/>
    </source>
</evidence>
<keyword evidence="1 4" id="KW-0813">Transport</keyword>
<dbReference type="GO" id="GO:0015920">
    <property type="term" value="P:lipopolysaccharide transport"/>
    <property type="evidence" value="ECO:0007669"/>
    <property type="project" value="UniProtKB-UniRule"/>
</dbReference>
<gene>
    <name evidence="4 6" type="primary">lptA</name>
    <name evidence="6" type="ORF">FOZ76_20030</name>
</gene>
<evidence type="ECO:0000259" key="5">
    <source>
        <dbReference type="Pfam" id="PF03968"/>
    </source>
</evidence>
<dbReference type="GO" id="GO:0017089">
    <property type="term" value="F:glycolipid transfer activity"/>
    <property type="evidence" value="ECO:0007669"/>
    <property type="project" value="TreeGrafter"/>
</dbReference>
<accession>A0A556AB63</accession>
<dbReference type="GO" id="GO:0001530">
    <property type="term" value="F:lipopolysaccharide binding"/>
    <property type="evidence" value="ECO:0007669"/>
    <property type="project" value="InterPro"/>
</dbReference>
<feature type="domain" description="Organic solvent tolerance-like N-terminal" evidence="5">
    <location>
        <begin position="60"/>
        <end position="177"/>
    </location>
</feature>
<dbReference type="AlphaFoldDB" id="A0A556AB63"/>
<dbReference type="InterPro" id="IPR014340">
    <property type="entry name" value="LptA"/>
</dbReference>
<feature type="signal peptide" evidence="4">
    <location>
        <begin position="1"/>
        <end position="46"/>
    </location>
</feature>
<comment type="function">
    <text evidence="4">Involved in the assembly of lipopolysaccharide (LPS). Required for the translocation of LPS from the inner membrane to the outer membrane.</text>
</comment>
<name>A0A556AB63_9BURK</name>
<evidence type="ECO:0000313" key="7">
    <source>
        <dbReference type="Proteomes" id="UP000318405"/>
    </source>
</evidence>
<dbReference type="EMBL" id="VLTJ01000039">
    <property type="protein sequence ID" value="TSH90134.1"/>
    <property type="molecule type" value="Genomic_DNA"/>
</dbReference>
<organism evidence="6 7">
    <name type="scientific">Verticiella sediminum</name>
    <dbReference type="NCBI Taxonomy" id="1247510"/>
    <lineage>
        <taxon>Bacteria</taxon>
        <taxon>Pseudomonadati</taxon>
        <taxon>Pseudomonadota</taxon>
        <taxon>Betaproteobacteria</taxon>
        <taxon>Burkholderiales</taxon>
        <taxon>Alcaligenaceae</taxon>
        <taxon>Verticiella</taxon>
    </lineage>
</organism>
<dbReference type="Proteomes" id="UP000318405">
    <property type="component" value="Unassembled WGS sequence"/>
</dbReference>
<sequence precursor="true">MRMPSTMPHSPAAQMSVPHATAASRLTAWLASGVAALCLAALPAHAGESPRLQQDVPTLIDSDQLDYDDTKQTSVFTGNVVLTRGDLSLRAERLELRQNDAGEQFAVATAGAGKQVYVRQTQPDSVELIEGYADRAEWDSRAEQLDFIGRAVVTRMACSQKLDEIRGERISYNQQRNVYSASGGQMSGAPKGRVRTMIQSRTTSDAAVKSCAPTGGKQ</sequence>
<evidence type="ECO:0000256" key="3">
    <source>
        <dbReference type="ARBA" id="ARBA00022764"/>
    </source>
</evidence>
<keyword evidence="7" id="KW-1185">Reference proteome</keyword>
<dbReference type="InterPro" id="IPR052037">
    <property type="entry name" value="LPS_export_LptA"/>
</dbReference>
<dbReference type="GO" id="GO:0043165">
    <property type="term" value="P:Gram-negative-bacterium-type cell outer membrane assembly"/>
    <property type="evidence" value="ECO:0007669"/>
    <property type="project" value="UniProtKB-UniRule"/>
</dbReference>
<comment type="similarity">
    <text evidence="4">Belongs to the LptA family.</text>
</comment>
<dbReference type="GO" id="GO:0009279">
    <property type="term" value="C:cell outer membrane"/>
    <property type="evidence" value="ECO:0007669"/>
    <property type="project" value="TreeGrafter"/>
</dbReference>
<dbReference type="PANTHER" id="PTHR36504">
    <property type="entry name" value="LIPOPOLYSACCHARIDE EXPORT SYSTEM PROTEIN LPTA"/>
    <property type="match status" value="1"/>
</dbReference>
<keyword evidence="2 4" id="KW-0732">Signal</keyword>
<dbReference type="GO" id="GO:0030288">
    <property type="term" value="C:outer membrane-bounded periplasmic space"/>
    <property type="evidence" value="ECO:0007669"/>
    <property type="project" value="TreeGrafter"/>
</dbReference>
<protein>
    <recommendedName>
        <fullName evidence="4">Lipopolysaccharide export system protein LptA</fullName>
    </recommendedName>
</protein>
<dbReference type="Gene3D" id="2.60.450.10">
    <property type="entry name" value="Lipopolysaccharide (LPS) transport protein A like domain"/>
    <property type="match status" value="1"/>
</dbReference>
<feature type="chain" id="PRO_5022275921" description="Lipopolysaccharide export system protein LptA" evidence="4">
    <location>
        <begin position="47"/>
        <end position="218"/>
    </location>
</feature>
<keyword evidence="3 4" id="KW-0574">Periplasm</keyword>
<dbReference type="NCBIfam" id="TIGR03002">
    <property type="entry name" value="outer_YhbN_LptA"/>
    <property type="match status" value="1"/>
</dbReference>